<evidence type="ECO:0000256" key="17">
    <source>
        <dbReference type="SAM" id="Phobius"/>
    </source>
</evidence>
<evidence type="ECO:0000256" key="5">
    <source>
        <dbReference type="ARBA" id="ARBA00022679"/>
    </source>
</evidence>
<comment type="catalytic activity">
    <reaction evidence="12">
        <text>L-threonyl-[protein] + ATP = O-phospho-L-threonyl-[protein] + ADP + H(+)</text>
        <dbReference type="Rhea" id="RHEA:46608"/>
        <dbReference type="Rhea" id="RHEA-COMP:11060"/>
        <dbReference type="Rhea" id="RHEA-COMP:11605"/>
        <dbReference type="ChEBI" id="CHEBI:15378"/>
        <dbReference type="ChEBI" id="CHEBI:30013"/>
        <dbReference type="ChEBI" id="CHEBI:30616"/>
        <dbReference type="ChEBI" id="CHEBI:61977"/>
        <dbReference type="ChEBI" id="CHEBI:456216"/>
        <dbReference type="EC" id="2.7.11.1"/>
    </reaction>
</comment>
<evidence type="ECO:0000259" key="18">
    <source>
        <dbReference type="PROSITE" id="PS50011"/>
    </source>
</evidence>
<evidence type="ECO:0000256" key="3">
    <source>
        <dbReference type="ARBA" id="ARBA00022475"/>
    </source>
</evidence>
<keyword evidence="7 14" id="KW-0547">Nucleotide-binding</keyword>
<dbReference type="Gramene" id="KCW82427">
    <property type="protein sequence ID" value="KCW82427"/>
    <property type="gene ID" value="EUGRSUZ_C03826"/>
</dbReference>
<feature type="region of interest" description="Disordered" evidence="16">
    <location>
        <begin position="367"/>
        <end position="390"/>
    </location>
</feature>
<evidence type="ECO:0000256" key="9">
    <source>
        <dbReference type="ARBA" id="ARBA00022840"/>
    </source>
</evidence>
<dbReference type="InterPro" id="IPR000719">
    <property type="entry name" value="Prot_kinase_dom"/>
</dbReference>
<evidence type="ECO:0000256" key="2">
    <source>
        <dbReference type="ARBA" id="ARBA00012513"/>
    </source>
</evidence>
<evidence type="ECO:0000256" key="1">
    <source>
        <dbReference type="ARBA" id="ARBA00004162"/>
    </source>
</evidence>
<dbReference type="GO" id="GO:0005886">
    <property type="term" value="C:plasma membrane"/>
    <property type="evidence" value="ECO:0007669"/>
    <property type="project" value="UniProtKB-SubCell"/>
</dbReference>
<keyword evidence="6 17" id="KW-0812">Transmembrane</keyword>
<evidence type="ECO:0000256" key="12">
    <source>
        <dbReference type="ARBA" id="ARBA00047899"/>
    </source>
</evidence>
<keyword evidence="5" id="KW-0808">Transferase</keyword>
<keyword evidence="3" id="KW-1003">Cell membrane</keyword>
<comment type="catalytic activity">
    <reaction evidence="13">
        <text>L-seryl-[protein] + ATP = O-phospho-L-seryl-[protein] + ADP + H(+)</text>
        <dbReference type="Rhea" id="RHEA:17989"/>
        <dbReference type="Rhea" id="RHEA-COMP:9863"/>
        <dbReference type="Rhea" id="RHEA-COMP:11604"/>
        <dbReference type="ChEBI" id="CHEBI:15378"/>
        <dbReference type="ChEBI" id="CHEBI:29999"/>
        <dbReference type="ChEBI" id="CHEBI:30616"/>
        <dbReference type="ChEBI" id="CHEBI:83421"/>
        <dbReference type="ChEBI" id="CHEBI:456216"/>
        <dbReference type="EC" id="2.7.11.1"/>
    </reaction>
</comment>
<dbReference type="FunFam" id="1.10.510.10:FF:001424">
    <property type="entry name" value="Protein kinase superfamily protein"/>
    <property type="match status" value="1"/>
</dbReference>
<evidence type="ECO:0000256" key="4">
    <source>
        <dbReference type="ARBA" id="ARBA00022527"/>
    </source>
</evidence>
<keyword evidence="8" id="KW-0418">Kinase</keyword>
<dbReference type="InterPro" id="IPR011009">
    <property type="entry name" value="Kinase-like_dom_sf"/>
</dbReference>
<dbReference type="EMBL" id="KK198755">
    <property type="protein sequence ID" value="KCW82427.1"/>
    <property type="molecule type" value="Genomic_DNA"/>
</dbReference>
<comment type="similarity">
    <text evidence="15">Belongs to the protein kinase superfamily.</text>
</comment>
<comment type="subcellular location">
    <subcellularLocation>
        <location evidence="1">Cell membrane</location>
        <topology evidence="1">Single-pass membrane protein</topology>
    </subcellularLocation>
</comment>
<feature type="domain" description="Protein kinase" evidence="18">
    <location>
        <begin position="115"/>
        <end position="374"/>
    </location>
</feature>
<evidence type="ECO:0000256" key="16">
    <source>
        <dbReference type="SAM" id="MobiDB-lite"/>
    </source>
</evidence>
<dbReference type="PROSITE" id="PS00107">
    <property type="entry name" value="PROTEIN_KINASE_ATP"/>
    <property type="match status" value="1"/>
</dbReference>
<dbReference type="PANTHER" id="PTHR47982:SF35">
    <property type="entry name" value="PROLINE-RICH RECEPTOR-LIKE PROTEIN KINASE PERK1-RELATED"/>
    <property type="match status" value="1"/>
</dbReference>
<protein>
    <recommendedName>
        <fullName evidence="2">non-specific serine/threonine protein kinase</fullName>
        <ecNumber evidence="2">2.7.11.1</ecNumber>
    </recommendedName>
</protein>
<dbReference type="AlphaFoldDB" id="A0A059CVR6"/>
<dbReference type="CDD" id="cd14066">
    <property type="entry name" value="STKc_IRAK"/>
    <property type="match status" value="1"/>
</dbReference>
<dbReference type="PROSITE" id="PS00108">
    <property type="entry name" value="PROTEIN_KINASE_ST"/>
    <property type="match status" value="1"/>
</dbReference>
<feature type="transmembrane region" description="Helical" evidence="17">
    <location>
        <begin position="58"/>
        <end position="78"/>
    </location>
</feature>
<organism evidence="19">
    <name type="scientific">Eucalyptus grandis</name>
    <name type="common">Flooded gum</name>
    <dbReference type="NCBI Taxonomy" id="71139"/>
    <lineage>
        <taxon>Eukaryota</taxon>
        <taxon>Viridiplantae</taxon>
        <taxon>Streptophyta</taxon>
        <taxon>Embryophyta</taxon>
        <taxon>Tracheophyta</taxon>
        <taxon>Spermatophyta</taxon>
        <taxon>Magnoliopsida</taxon>
        <taxon>eudicotyledons</taxon>
        <taxon>Gunneridae</taxon>
        <taxon>Pentapetalae</taxon>
        <taxon>rosids</taxon>
        <taxon>malvids</taxon>
        <taxon>Myrtales</taxon>
        <taxon>Myrtaceae</taxon>
        <taxon>Myrtoideae</taxon>
        <taxon>Eucalypteae</taxon>
        <taxon>Eucalyptus</taxon>
    </lineage>
</organism>
<dbReference type="InterPro" id="IPR008271">
    <property type="entry name" value="Ser/Thr_kinase_AS"/>
</dbReference>
<dbReference type="SUPFAM" id="SSF56112">
    <property type="entry name" value="Protein kinase-like (PK-like)"/>
    <property type="match status" value="1"/>
</dbReference>
<feature type="transmembrane region" description="Helical" evidence="17">
    <location>
        <begin position="451"/>
        <end position="480"/>
    </location>
</feature>
<keyword evidence="4 15" id="KW-0723">Serine/threonine-protein kinase</keyword>
<evidence type="ECO:0000256" key="15">
    <source>
        <dbReference type="RuleBase" id="RU000304"/>
    </source>
</evidence>
<keyword evidence="10 17" id="KW-1133">Transmembrane helix</keyword>
<evidence type="ECO:0000256" key="7">
    <source>
        <dbReference type="ARBA" id="ARBA00022741"/>
    </source>
</evidence>
<dbReference type="InterPro" id="IPR017441">
    <property type="entry name" value="Protein_kinase_ATP_BS"/>
</dbReference>
<dbReference type="SMART" id="SM00220">
    <property type="entry name" value="S_TKc"/>
    <property type="match status" value="1"/>
</dbReference>
<reference evidence="19" key="1">
    <citation type="submission" date="2013-07" db="EMBL/GenBank/DDBJ databases">
        <title>The genome of Eucalyptus grandis.</title>
        <authorList>
            <person name="Schmutz J."/>
            <person name="Hayes R."/>
            <person name="Myburg A."/>
            <person name="Tuskan G."/>
            <person name="Grattapaglia D."/>
            <person name="Rokhsar D.S."/>
        </authorList>
    </citation>
    <scope>NUCLEOTIDE SEQUENCE</scope>
    <source>
        <tissue evidence="19">Leaf extractions</tissue>
    </source>
</reference>
<evidence type="ECO:0000256" key="13">
    <source>
        <dbReference type="ARBA" id="ARBA00048679"/>
    </source>
</evidence>
<evidence type="ECO:0000256" key="8">
    <source>
        <dbReference type="ARBA" id="ARBA00022777"/>
    </source>
</evidence>
<keyword evidence="11 17" id="KW-0472">Membrane</keyword>
<feature type="region of interest" description="Disordered" evidence="16">
    <location>
        <begin position="405"/>
        <end position="435"/>
    </location>
</feature>
<evidence type="ECO:0000256" key="14">
    <source>
        <dbReference type="PROSITE-ProRule" id="PRU10141"/>
    </source>
</evidence>
<dbReference type="Gene3D" id="3.30.200.20">
    <property type="entry name" value="Phosphorylase Kinase, domain 1"/>
    <property type="match status" value="1"/>
</dbReference>
<dbReference type="PROSITE" id="PS50011">
    <property type="entry name" value="PROTEIN_KINASE_DOM"/>
    <property type="match status" value="1"/>
</dbReference>
<proteinExistence type="inferred from homology"/>
<evidence type="ECO:0000256" key="10">
    <source>
        <dbReference type="ARBA" id="ARBA00022989"/>
    </source>
</evidence>
<dbReference type="FunFam" id="3.30.200.20:FF:000039">
    <property type="entry name" value="receptor-like protein kinase FERONIA"/>
    <property type="match status" value="1"/>
</dbReference>
<dbReference type="PANTHER" id="PTHR47982">
    <property type="entry name" value="PROLINE-RICH RECEPTOR-LIKE PROTEIN KINASE PERK4"/>
    <property type="match status" value="1"/>
</dbReference>
<dbReference type="GO" id="GO:0005524">
    <property type="term" value="F:ATP binding"/>
    <property type="evidence" value="ECO:0007669"/>
    <property type="project" value="UniProtKB-UniRule"/>
</dbReference>
<feature type="binding site" evidence="14">
    <location>
        <position position="143"/>
    </location>
    <ligand>
        <name>ATP</name>
        <dbReference type="ChEBI" id="CHEBI:30616"/>
    </ligand>
</feature>
<dbReference type="InterPro" id="IPR001245">
    <property type="entry name" value="Ser-Thr/Tyr_kinase_cat_dom"/>
</dbReference>
<dbReference type="Pfam" id="PF07714">
    <property type="entry name" value="PK_Tyr_Ser-Thr"/>
    <property type="match status" value="1"/>
</dbReference>
<name>A0A059CVR6_EUCGR</name>
<evidence type="ECO:0000256" key="6">
    <source>
        <dbReference type="ARBA" id="ARBA00022692"/>
    </source>
</evidence>
<dbReference type="InterPro" id="IPR047117">
    <property type="entry name" value="PERK1-13-like"/>
</dbReference>
<dbReference type="GO" id="GO:0004674">
    <property type="term" value="F:protein serine/threonine kinase activity"/>
    <property type="evidence" value="ECO:0007669"/>
    <property type="project" value="UniProtKB-KW"/>
</dbReference>
<dbReference type="EC" id="2.7.11.1" evidence="2"/>
<accession>A0A059CVR6</accession>
<evidence type="ECO:0000256" key="11">
    <source>
        <dbReference type="ARBA" id="ARBA00023136"/>
    </source>
</evidence>
<gene>
    <name evidence="19" type="ORF">EUGRSUZ_C03826</name>
</gene>
<sequence length="482" mass="52855">MSTPLPVSSPPAGTNTTVLPLAAATTTSAFPLRSASSGSSPRPLATFPLSRSTISTEAVVVGVGVGVAVVVGVGLLFIHCKKKGWRFCSASSSNDLGFSVHHFTFDELEKSTDGFSEANLLGEGGFGHVYRGVLSTGKDVAVKRLKVGSGQGEREFLTEVEIISRVHHKHVVSLVGYCTAGSERILVYELVPNKTLEFHLHGEGQPTLDWPTRLKIAFGAAEGLAYLHEGCDPNIIHRDIKATNILVDHEFKAKIADFGIAKVTSNANSHVSTNVKGSIGNPTEKSDVFSFGVVLWELITGRRPVGLVDWVRPQLTRYLEDGNFDSLVDPGLQNYDPDEMARMVQCAAACVHPSGERRPKMSKIVRDVEGDPPLSDLNGGMKRGPGNRQTRGWGLLRLWYPSRPQKVQKDARTRRQPGSSSAGPSRPIAQDLEMGKDVERQSRFRRRLLNLLVYTLHRGYFQVFTSRIWLFGLSLFWNIFVP</sequence>
<dbReference type="Gene3D" id="1.10.510.10">
    <property type="entry name" value="Transferase(Phosphotransferase) domain 1"/>
    <property type="match status" value="1"/>
</dbReference>
<keyword evidence="9 14" id="KW-0067">ATP-binding</keyword>
<evidence type="ECO:0000313" key="19">
    <source>
        <dbReference type="EMBL" id="KCW82427.1"/>
    </source>
</evidence>